<protein>
    <recommendedName>
        <fullName evidence="7">BTB domain-containing protein</fullName>
    </recommendedName>
</protein>
<sequence>MATATASTIEQFASTIVSSTESKRHLLMIDGYSRIKDATTTGTCIWSRNFYVGGHGWYIGYYPNGHSGFPNYISVDLLLASHVAEVRAELTFSLLNQAGEPVPSYTYRFGVQNFRNYRWQGPWLLIQKTVLERSEHLRDNCFSIRCDLTVIKPPVAKDIDIARLTPPPSSVVSVPPSELNCHIGSLLATGDGADVTFEVNGKMFMAHRIVLAARSPVFRAELFGSAEKKNNAAADGADAIIHVEDMEAQDFEALLHFIYTDLLPDMKGGGDAVAMLPDLVAAANRYKMERLRLVCEDKLCEYVNVRTVAAMLAFAGEHHCHGLKKKCLWLLDDPANLREIVETEGLEHLTKSYPLVLKDLITKFATKP</sequence>
<comment type="similarity">
    <text evidence="2">Belongs to the Tdpoz family.</text>
</comment>
<dbReference type="Gene3D" id="3.30.710.10">
    <property type="entry name" value="Potassium Channel Kv1.1, Chain A"/>
    <property type="match status" value="1"/>
</dbReference>
<dbReference type="SMART" id="SM00225">
    <property type="entry name" value="BTB"/>
    <property type="match status" value="1"/>
</dbReference>
<evidence type="ECO:0000259" key="4">
    <source>
        <dbReference type="PROSITE" id="PS50144"/>
    </source>
</evidence>
<dbReference type="SUPFAM" id="SSF49599">
    <property type="entry name" value="TRAF domain-like"/>
    <property type="match status" value="1"/>
</dbReference>
<dbReference type="InterPro" id="IPR045005">
    <property type="entry name" value="BPM1-6"/>
</dbReference>
<accession>A0A6G1BZI9</accession>
<organism evidence="5 6">
    <name type="scientific">Oryza meyeriana var. granulata</name>
    <dbReference type="NCBI Taxonomy" id="110450"/>
    <lineage>
        <taxon>Eukaryota</taxon>
        <taxon>Viridiplantae</taxon>
        <taxon>Streptophyta</taxon>
        <taxon>Embryophyta</taxon>
        <taxon>Tracheophyta</taxon>
        <taxon>Spermatophyta</taxon>
        <taxon>Magnoliopsida</taxon>
        <taxon>Liliopsida</taxon>
        <taxon>Poales</taxon>
        <taxon>Poaceae</taxon>
        <taxon>BOP clade</taxon>
        <taxon>Oryzoideae</taxon>
        <taxon>Oryzeae</taxon>
        <taxon>Oryzinae</taxon>
        <taxon>Oryza</taxon>
        <taxon>Oryza meyeriana</taxon>
    </lineage>
</organism>
<evidence type="ECO:0000256" key="1">
    <source>
        <dbReference type="ARBA" id="ARBA00004906"/>
    </source>
</evidence>
<dbReference type="GO" id="GO:0016567">
    <property type="term" value="P:protein ubiquitination"/>
    <property type="evidence" value="ECO:0007669"/>
    <property type="project" value="InterPro"/>
</dbReference>
<dbReference type="PANTHER" id="PTHR26379">
    <property type="entry name" value="BTB/POZ AND MATH DOMAIN-CONTAINING PROTEIN 1"/>
    <property type="match status" value="1"/>
</dbReference>
<evidence type="ECO:0000313" key="5">
    <source>
        <dbReference type="EMBL" id="KAF0893117.1"/>
    </source>
</evidence>
<dbReference type="Proteomes" id="UP000479710">
    <property type="component" value="Unassembled WGS sequence"/>
</dbReference>
<dbReference type="InterPro" id="IPR008974">
    <property type="entry name" value="TRAF-like"/>
</dbReference>
<dbReference type="InterPro" id="IPR011333">
    <property type="entry name" value="SKP1/BTB/POZ_sf"/>
</dbReference>
<comment type="pathway">
    <text evidence="1">Protein modification; protein ubiquitination.</text>
</comment>
<dbReference type="Pfam" id="PF22486">
    <property type="entry name" value="MATH_2"/>
    <property type="match status" value="1"/>
</dbReference>
<dbReference type="InterPro" id="IPR056423">
    <property type="entry name" value="BACK_BPM_SPOP"/>
</dbReference>
<evidence type="ECO:0008006" key="7">
    <source>
        <dbReference type="Google" id="ProtNLM"/>
    </source>
</evidence>
<dbReference type="Pfam" id="PF24570">
    <property type="entry name" value="BACK_BPM_SPOP"/>
    <property type="match status" value="1"/>
</dbReference>
<proteinExistence type="inferred from homology"/>
<dbReference type="Pfam" id="PF00651">
    <property type="entry name" value="BTB"/>
    <property type="match status" value="1"/>
</dbReference>
<dbReference type="Gene3D" id="1.25.40.420">
    <property type="match status" value="1"/>
</dbReference>
<dbReference type="AlphaFoldDB" id="A0A6G1BZI9"/>
<dbReference type="InterPro" id="IPR002083">
    <property type="entry name" value="MATH/TRAF_dom"/>
</dbReference>
<evidence type="ECO:0000313" key="6">
    <source>
        <dbReference type="Proteomes" id="UP000479710"/>
    </source>
</evidence>
<dbReference type="PROSITE" id="PS50144">
    <property type="entry name" value="MATH"/>
    <property type="match status" value="1"/>
</dbReference>
<reference evidence="5 6" key="1">
    <citation type="submission" date="2019-11" db="EMBL/GenBank/DDBJ databases">
        <title>Whole genome sequence of Oryza granulata.</title>
        <authorList>
            <person name="Li W."/>
        </authorList>
    </citation>
    <scope>NUCLEOTIDE SEQUENCE [LARGE SCALE GENOMIC DNA]</scope>
    <source>
        <strain evidence="6">cv. Menghai</strain>
        <tissue evidence="5">Leaf</tissue>
    </source>
</reference>
<keyword evidence="6" id="KW-1185">Reference proteome</keyword>
<dbReference type="EMBL" id="SPHZ02000011">
    <property type="protein sequence ID" value="KAF0893117.1"/>
    <property type="molecule type" value="Genomic_DNA"/>
</dbReference>
<dbReference type="Gene3D" id="2.60.210.10">
    <property type="entry name" value="Apoptosis, Tumor Necrosis Factor Receptor Associated Protein 2, Chain A"/>
    <property type="match status" value="1"/>
</dbReference>
<evidence type="ECO:0000256" key="2">
    <source>
        <dbReference type="ARBA" id="ARBA00010846"/>
    </source>
</evidence>
<dbReference type="InterPro" id="IPR000210">
    <property type="entry name" value="BTB/POZ_dom"/>
</dbReference>
<feature type="domain" description="MATH" evidence="4">
    <location>
        <begin position="22"/>
        <end position="148"/>
    </location>
</feature>
<dbReference type="PROSITE" id="PS50097">
    <property type="entry name" value="BTB"/>
    <property type="match status" value="1"/>
</dbReference>
<feature type="domain" description="BTB" evidence="3">
    <location>
        <begin position="193"/>
        <end position="261"/>
    </location>
</feature>
<name>A0A6G1BZI9_9ORYZ</name>
<dbReference type="SUPFAM" id="SSF54695">
    <property type="entry name" value="POZ domain"/>
    <property type="match status" value="1"/>
</dbReference>
<gene>
    <name evidence="5" type="ORF">E2562_023158</name>
</gene>
<dbReference type="CDD" id="cd00121">
    <property type="entry name" value="MATH"/>
    <property type="match status" value="1"/>
</dbReference>
<comment type="caution">
    <text evidence="5">The sequence shown here is derived from an EMBL/GenBank/DDBJ whole genome shotgun (WGS) entry which is preliminary data.</text>
</comment>
<dbReference type="PANTHER" id="PTHR26379:SF339">
    <property type="entry name" value="BTB DOMAIN-CONTAINING PROTEIN"/>
    <property type="match status" value="1"/>
</dbReference>
<dbReference type="OrthoDB" id="6359816at2759"/>
<evidence type="ECO:0000259" key="3">
    <source>
        <dbReference type="PROSITE" id="PS50097"/>
    </source>
</evidence>